<dbReference type="OrthoDB" id="3561359at2759"/>
<gene>
    <name evidence="7" type="ORF">NLJ89_g979</name>
</gene>
<feature type="transmembrane region" description="Helical" evidence="5">
    <location>
        <begin position="80"/>
        <end position="102"/>
    </location>
</feature>
<feature type="transmembrane region" description="Helical" evidence="5">
    <location>
        <begin position="298"/>
        <end position="317"/>
    </location>
</feature>
<evidence type="ECO:0000256" key="1">
    <source>
        <dbReference type="ARBA" id="ARBA00004141"/>
    </source>
</evidence>
<feature type="transmembrane region" description="Helical" evidence="5">
    <location>
        <begin position="219"/>
        <end position="238"/>
    </location>
</feature>
<dbReference type="InterPro" id="IPR036259">
    <property type="entry name" value="MFS_trans_sf"/>
</dbReference>
<organism evidence="7 8">
    <name type="scientific">Agrocybe chaxingu</name>
    <dbReference type="NCBI Taxonomy" id="84603"/>
    <lineage>
        <taxon>Eukaryota</taxon>
        <taxon>Fungi</taxon>
        <taxon>Dikarya</taxon>
        <taxon>Basidiomycota</taxon>
        <taxon>Agaricomycotina</taxon>
        <taxon>Agaricomycetes</taxon>
        <taxon>Agaricomycetidae</taxon>
        <taxon>Agaricales</taxon>
        <taxon>Agaricineae</taxon>
        <taxon>Strophariaceae</taxon>
        <taxon>Agrocybe</taxon>
    </lineage>
</organism>
<name>A0A9W8N0Z5_9AGAR</name>
<keyword evidence="8" id="KW-1185">Reference proteome</keyword>
<evidence type="ECO:0000256" key="2">
    <source>
        <dbReference type="ARBA" id="ARBA00022692"/>
    </source>
</evidence>
<feature type="transmembrane region" description="Helical" evidence="5">
    <location>
        <begin position="147"/>
        <end position="171"/>
    </location>
</feature>
<dbReference type="GO" id="GO:0022857">
    <property type="term" value="F:transmembrane transporter activity"/>
    <property type="evidence" value="ECO:0007669"/>
    <property type="project" value="InterPro"/>
</dbReference>
<evidence type="ECO:0000256" key="4">
    <source>
        <dbReference type="ARBA" id="ARBA00023136"/>
    </source>
</evidence>
<comment type="caution">
    <text evidence="7">The sequence shown here is derived from an EMBL/GenBank/DDBJ whole genome shotgun (WGS) entry which is preliminary data.</text>
</comment>
<feature type="domain" description="Major facilitator superfamily (MFS) profile" evidence="6">
    <location>
        <begin position="1"/>
        <end position="416"/>
    </location>
</feature>
<dbReference type="GO" id="GO:0005886">
    <property type="term" value="C:plasma membrane"/>
    <property type="evidence" value="ECO:0007669"/>
    <property type="project" value="TreeGrafter"/>
</dbReference>
<evidence type="ECO:0000256" key="5">
    <source>
        <dbReference type="SAM" id="Phobius"/>
    </source>
</evidence>
<dbReference type="Gene3D" id="1.20.1250.20">
    <property type="entry name" value="MFS general substrate transporter like domains"/>
    <property type="match status" value="1"/>
</dbReference>
<keyword evidence="4 5" id="KW-0472">Membrane</keyword>
<sequence>MLIPVQAAFTEEGLMRDFHVSKTVSILSISFFIGGLGFGPLLIGPLSEVYGRNTVYRVSYSLFLVCNFPVAFAPNIAVHFVFRFITGFCGSAFLSVAGGSITDMFDDETVANPMAFYTICPFIGPVLGPLIGGFVNQHLHWRWTYHILMIWTFTEFVALILLVPETFVAALRKEKAEKLRQFSGNQRYWAPLDHEVKDIAESIAISCLKPFELLIYDRMALLLDIWTSVVLGILYLSFQAFPYIFGHIHGFNMQETGMTFLGIGVGMLIAIFTQHLFNLMYHRAAEENKGIIPPETRLVMGEIGGILVPLSLYWIAFTTYSSVPWIVPIIASIPFGAGIYYVFTSTFTYLVTAYRPIAASAMAANSAMRSSFAAAFPLFAGAMYGRLGTAGATALLAGITTLLAPLPFVFRRVGARLRQDSRFAEH</sequence>
<dbReference type="PANTHER" id="PTHR23502">
    <property type="entry name" value="MAJOR FACILITATOR SUPERFAMILY"/>
    <property type="match status" value="1"/>
</dbReference>
<dbReference type="Proteomes" id="UP001148786">
    <property type="component" value="Unassembled WGS sequence"/>
</dbReference>
<comment type="subcellular location">
    <subcellularLocation>
        <location evidence="1">Membrane</location>
        <topology evidence="1">Multi-pass membrane protein</topology>
    </subcellularLocation>
</comment>
<dbReference type="InterPro" id="IPR020846">
    <property type="entry name" value="MFS_dom"/>
</dbReference>
<feature type="transmembrane region" description="Helical" evidence="5">
    <location>
        <begin position="24"/>
        <end position="43"/>
    </location>
</feature>
<dbReference type="PROSITE" id="PS50850">
    <property type="entry name" value="MFS"/>
    <property type="match status" value="1"/>
</dbReference>
<feature type="transmembrane region" description="Helical" evidence="5">
    <location>
        <begin position="258"/>
        <end position="277"/>
    </location>
</feature>
<feature type="transmembrane region" description="Helical" evidence="5">
    <location>
        <begin position="55"/>
        <end position="74"/>
    </location>
</feature>
<proteinExistence type="predicted"/>
<evidence type="ECO:0000313" key="8">
    <source>
        <dbReference type="Proteomes" id="UP001148786"/>
    </source>
</evidence>
<reference evidence="7" key="1">
    <citation type="submission" date="2022-07" db="EMBL/GenBank/DDBJ databases">
        <title>Genome Sequence of Agrocybe chaxingu.</title>
        <authorList>
            <person name="Buettner E."/>
        </authorList>
    </citation>
    <scope>NUCLEOTIDE SEQUENCE</scope>
    <source>
        <strain evidence="7">MP-N11</strain>
    </source>
</reference>
<keyword evidence="2 5" id="KW-0812">Transmembrane</keyword>
<evidence type="ECO:0000313" key="7">
    <source>
        <dbReference type="EMBL" id="KAJ3516670.1"/>
    </source>
</evidence>
<feature type="transmembrane region" description="Helical" evidence="5">
    <location>
        <begin position="329"/>
        <end position="354"/>
    </location>
</feature>
<dbReference type="FunFam" id="1.20.1250.20:FF:000082">
    <property type="entry name" value="MFS multidrug transporter, putative"/>
    <property type="match status" value="1"/>
</dbReference>
<keyword evidence="3 5" id="KW-1133">Transmembrane helix</keyword>
<protein>
    <recommendedName>
        <fullName evidence="6">Major facilitator superfamily (MFS) profile domain-containing protein</fullName>
    </recommendedName>
</protein>
<dbReference type="CDD" id="cd17323">
    <property type="entry name" value="MFS_Tpo1_MDR_like"/>
    <property type="match status" value="1"/>
</dbReference>
<evidence type="ECO:0000256" key="3">
    <source>
        <dbReference type="ARBA" id="ARBA00022989"/>
    </source>
</evidence>
<feature type="transmembrane region" description="Helical" evidence="5">
    <location>
        <begin position="114"/>
        <end position="135"/>
    </location>
</feature>
<dbReference type="Pfam" id="PF07690">
    <property type="entry name" value="MFS_1"/>
    <property type="match status" value="1"/>
</dbReference>
<dbReference type="PANTHER" id="PTHR23502:SF7">
    <property type="entry name" value="DRUG_PROTON ANTIPORTER YHK8-RELATED"/>
    <property type="match status" value="1"/>
</dbReference>
<feature type="transmembrane region" description="Helical" evidence="5">
    <location>
        <begin position="390"/>
        <end position="410"/>
    </location>
</feature>
<accession>A0A9W8N0Z5</accession>
<dbReference type="SUPFAM" id="SSF103473">
    <property type="entry name" value="MFS general substrate transporter"/>
    <property type="match status" value="1"/>
</dbReference>
<dbReference type="EMBL" id="JANKHO010000046">
    <property type="protein sequence ID" value="KAJ3516670.1"/>
    <property type="molecule type" value="Genomic_DNA"/>
</dbReference>
<evidence type="ECO:0000259" key="6">
    <source>
        <dbReference type="PROSITE" id="PS50850"/>
    </source>
</evidence>
<dbReference type="AlphaFoldDB" id="A0A9W8N0Z5"/>
<dbReference type="InterPro" id="IPR011701">
    <property type="entry name" value="MFS"/>
</dbReference>